<protein>
    <submittedName>
        <fullName evidence="2">LEA type 2 family protein</fullName>
    </submittedName>
</protein>
<evidence type="ECO:0000256" key="1">
    <source>
        <dbReference type="SAM" id="SignalP"/>
    </source>
</evidence>
<accession>A0ABW2YDT5</accession>
<dbReference type="Gene3D" id="2.60.40.1820">
    <property type="match status" value="1"/>
</dbReference>
<dbReference type="Proteomes" id="UP001597110">
    <property type="component" value="Unassembled WGS sequence"/>
</dbReference>
<proteinExistence type="predicted"/>
<dbReference type="SUPFAM" id="SSF117070">
    <property type="entry name" value="LEA14-like"/>
    <property type="match status" value="1"/>
</dbReference>
<evidence type="ECO:0000313" key="2">
    <source>
        <dbReference type="EMBL" id="MFD0726333.1"/>
    </source>
</evidence>
<evidence type="ECO:0000313" key="3">
    <source>
        <dbReference type="Proteomes" id="UP001597110"/>
    </source>
</evidence>
<keyword evidence="1" id="KW-0732">Signal</keyword>
<comment type="caution">
    <text evidence="2">The sequence shown here is derived from an EMBL/GenBank/DDBJ whole genome shotgun (WGS) entry which is preliminary data.</text>
</comment>
<keyword evidence="3" id="KW-1185">Reference proteome</keyword>
<organism evidence="2 3">
    <name type="scientific">Lysobacter brunescens</name>
    <dbReference type="NCBI Taxonomy" id="262323"/>
    <lineage>
        <taxon>Bacteria</taxon>
        <taxon>Pseudomonadati</taxon>
        <taxon>Pseudomonadota</taxon>
        <taxon>Gammaproteobacteria</taxon>
        <taxon>Lysobacterales</taxon>
        <taxon>Lysobacteraceae</taxon>
        <taxon>Lysobacter</taxon>
    </lineage>
</organism>
<feature type="signal peptide" evidence="1">
    <location>
        <begin position="1"/>
        <end position="22"/>
    </location>
</feature>
<reference evidence="3" key="1">
    <citation type="journal article" date="2019" name="Int. J. Syst. Evol. Microbiol.">
        <title>The Global Catalogue of Microorganisms (GCM) 10K type strain sequencing project: providing services to taxonomists for standard genome sequencing and annotation.</title>
        <authorList>
            <consortium name="The Broad Institute Genomics Platform"/>
            <consortium name="The Broad Institute Genome Sequencing Center for Infectious Disease"/>
            <person name="Wu L."/>
            <person name="Ma J."/>
        </authorList>
    </citation>
    <scope>NUCLEOTIDE SEQUENCE [LARGE SCALE GENOMIC DNA]</scope>
    <source>
        <strain evidence="3">CCUG 55585</strain>
    </source>
</reference>
<gene>
    <name evidence="2" type="ORF">ACFQ0E_12095</name>
</gene>
<dbReference type="RefSeq" id="WP_386824153.1">
    <property type="nucleotide sequence ID" value="NZ_JBHTIF010000002.1"/>
</dbReference>
<feature type="chain" id="PRO_5047462118" evidence="1">
    <location>
        <begin position="23"/>
        <end position="162"/>
    </location>
</feature>
<dbReference type="EMBL" id="JBHTIF010000002">
    <property type="protein sequence ID" value="MFD0726333.1"/>
    <property type="molecule type" value="Genomic_DNA"/>
</dbReference>
<name>A0ABW2YDT5_9GAMM</name>
<sequence length="162" mass="17357">MRPRRFPHLPVFALATAALLLAGCASGPIKRVSEPTASIQQLSVGADGQWTVDLRLQNFSNVPMRFDQVALTLRTGDEAAGELKASPALTIGPESVDTLSIKLTPSAPARLLIAGTLADRRSLSYRLEGTINAAAEDRKPREYDIKRESALSPVPGLPGVMR</sequence>
<dbReference type="PROSITE" id="PS51257">
    <property type="entry name" value="PROKAR_LIPOPROTEIN"/>
    <property type="match status" value="1"/>
</dbReference>